<dbReference type="GO" id="GO:0009146">
    <property type="term" value="P:purine nucleoside triphosphate catabolic process"/>
    <property type="evidence" value="ECO:0007669"/>
    <property type="project" value="UniProtKB-UniRule"/>
</dbReference>
<evidence type="ECO:0000256" key="9">
    <source>
        <dbReference type="ARBA" id="ARBA00052017"/>
    </source>
</evidence>
<comment type="catalytic activity">
    <reaction evidence="10">
        <text>ITP + H2O = IMP + diphosphate + H(+)</text>
        <dbReference type="Rhea" id="RHEA:29399"/>
        <dbReference type="ChEBI" id="CHEBI:15377"/>
        <dbReference type="ChEBI" id="CHEBI:15378"/>
        <dbReference type="ChEBI" id="CHEBI:33019"/>
        <dbReference type="ChEBI" id="CHEBI:58053"/>
        <dbReference type="ChEBI" id="CHEBI:61402"/>
        <dbReference type="EC" id="3.6.1.66"/>
    </reaction>
</comment>
<feature type="binding site" evidence="10">
    <location>
        <position position="79"/>
    </location>
    <ligand>
        <name>substrate</name>
    </ligand>
</feature>
<feature type="binding site" evidence="10">
    <location>
        <position position="78"/>
    </location>
    <ligand>
        <name>Mg(2+)</name>
        <dbReference type="ChEBI" id="CHEBI:18420"/>
    </ligand>
</feature>
<dbReference type="FunFam" id="3.90.950.10:FF:000001">
    <property type="entry name" value="dITP/XTP pyrophosphatase"/>
    <property type="match status" value="1"/>
</dbReference>
<dbReference type="HAMAP" id="MF_01405">
    <property type="entry name" value="Non_canon_purine_NTPase"/>
    <property type="match status" value="1"/>
</dbReference>
<keyword evidence="5 10" id="KW-0378">Hydrolase</keyword>
<comment type="similarity">
    <text evidence="1 10 11">Belongs to the HAM1 NTPase family.</text>
</comment>
<dbReference type="SUPFAM" id="SSF52972">
    <property type="entry name" value="ITPase-like"/>
    <property type="match status" value="1"/>
</dbReference>
<keyword evidence="7 10" id="KW-0546">Nucleotide metabolism</keyword>
<dbReference type="Proteomes" id="UP000198729">
    <property type="component" value="Unassembled WGS sequence"/>
</dbReference>
<comment type="function">
    <text evidence="10">Pyrophosphatase that catalyzes the hydrolysis of nucleoside triphosphates to their monophosphate derivatives, with a high preference for the non-canonical purine nucleotides XTP (xanthosine triphosphate), dITP (deoxyinosine triphosphate) and ITP. Seems to function as a house-cleaning enzyme that removes non-canonical purine nucleotides from the nucleotide pool, thus preventing their incorporation into DNA/RNA and avoiding chromosomal lesions.</text>
</comment>
<dbReference type="EMBL" id="FMWO01000048">
    <property type="protein sequence ID" value="SCZ85569.1"/>
    <property type="molecule type" value="Genomic_DNA"/>
</dbReference>
<organism evidence="12 13">
    <name type="scientific">Nitrosomonas mobilis</name>
    <dbReference type="NCBI Taxonomy" id="51642"/>
    <lineage>
        <taxon>Bacteria</taxon>
        <taxon>Pseudomonadati</taxon>
        <taxon>Pseudomonadota</taxon>
        <taxon>Betaproteobacteria</taxon>
        <taxon>Nitrosomonadales</taxon>
        <taxon>Nitrosomonadaceae</taxon>
        <taxon>Nitrosomonas</taxon>
    </lineage>
</organism>
<dbReference type="EC" id="3.6.1.66" evidence="10"/>
<dbReference type="CDD" id="cd00515">
    <property type="entry name" value="HAM1"/>
    <property type="match status" value="1"/>
</dbReference>
<evidence type="ECO:0000256" key="11">
    <source>
        <dbReference type="RuleBase" id="RU003781"/>
    </source>
</evidence>
<proteinExistence type="inferred from homology"/>
<dbReference type="PANTHER" id="PTHR11067">
    <property type="entry name" value="INOSINE TRIPHOSPHATE PYROPHOSPHATASE/HAM1 PROTEIN"/>
    <property type="match status" value="1"/>
</dbReference>
<dbReference type="NCBIfam" id="TIGR00042">
    <property type="entry name" value="RdgB/HAM1 family non-canonical purine NTP pyrophosphatase"/>
    <property type="match status" value="1"/>
</dbReference>
<dbReference type="GO" id="GO:0009117">
    <property type="term" value="P:nucleotide metabolic process"/>
    <property type="evidence" value="ECO:0007669"/>
    <property type="project" value="UniProtKB-KW"/>
</dbReference>
<keyword evidence="3 10" id="KW-0479">Metal-binding</keyword>
<dbReference type="InterPro" id="IPR002637">
    <property type="entry name" value="RdgB/HAM1"/>
</dbReference>
<evidence type="ECO:0000256" key="4">
    <source>
        <dbReference type="ARBA" id="ARBA00022741"/>
    </source>
</evidence>
<dbReference type="RefSeq" id="WP_090285980.1">
    <property type="nucleotide sequence ID" value="NZ_FMWO01000048.1"/>
</dbReference>
<protein>
    <recommendedName>
        <fullName evidence="10">dITP/XTP pyrophosphatase</fullName>
        <ecNumber evidence="10">3.6.1.66</ecNumber>
    </recommendedName>
    <alternativeName>
        <fullName evidence="10">Non-canonical purine NTP pyrophosphatase</fullName>
    </alternativeName>
    <alternativeName>
        <fullName evidence="10">Non-standard purine NTP pyrophosphatase</fullName>
    </alternativeName>
    <alternativeName>
        <fullName evidence="10">Nucleoside-triphosphate diphosphatase</fullName>
    </alternativeName>
    <alternativeName>
        <fullName evidence="10">Nucleoside-triphosphate pyrophosphatase</fullName>
        <shortName evidence="10">NTPase</shortName>
    </alternativeName>
</protein>
<evidence type="ECO:0000256" key="3">
    <source>
        <dbReference type="ARBA" id="ARBA00022723"/>
    </source>
</evidence>
<comment type="catalytic activity">
    <reaction evidence="9 10">
        <text>XTP + H2O = XMP + diphosphate + H(+)</text>
        <dbReference type="Rhea" id="RHEA:28610"/>
        <dbReference type="ChEBI" id="CHEBI:15377"/>
        <dbReference type="ChEBI" id="CHEBI:15378"/>
        <dbReference type="ChEBI" id="CHEBI:33019"/>
        <dbReference type="ChEBI" id="CHEBI:57464"/>
        <dbReference type="ChEBI" id="CHEBI:61314"/>
        <dbReference type="EC" id="3.6.1.66"/>
    </reaction>
</comment>
<evidence type="ECO:0000256" key="2">
    <source>
        <dbReference type="ARBA" id="ARBA00011738"/>
    </source>
</evidence>
<evidence type="ECO:0000256" key="6">
    <source>
        <dbReference type="ARBA" id="ARBA00022842"/>
    </source>
</evidence>
<feature type="binding site" evidence="10">
    <location>
        <begin position="161"/>
        <end position="164"/>
    </location>
    <ligand>
        <name>substrate</name>
    </ligand>
</feature>
<keyword evidence="13" id="KW-1185">Reference proteome</keyword>
<comment type="subunit">
    <text evidence="2 10">Homodimer.</text>
</comment>
<dbReference type="STRING" id="51642.NSMM_400047"/>
<feature type="binding site" evidence="10">
    <location>
        <begin position="189"/>
        <end position="190"/>
    </location>
    <ligand>
        <name>substrate</name>
    </ligand>
</feature>
<evidence type="ECO:0000313" key="12">
    <source>
        <dbReference type="EMBL" id="SCZ85569.1"/>
    </source>
</evidence>
<dbReference type="OrthoDB" id="9807456at2"/>
<feature type="binding site" evidence="10">
    <location>
        <begin position="17"/>
        <end position="22"/>
    </location>
    <ligand>
        <name>substrate</name>
    </ligand>
</feature>
<comment type="catalytic activity">
    <reaction evidence="8 10">
        <text>dITP + H2O = dIMP + diphosphate + H(+)</text>
        <dbReference type="Rhea" id="RHEA:28342"/>
        <dbReference type="ChEBI" id="CHEBI:15377"/>
        <dbReference type="ChEBI" id="CHEBI:15378"/>
        <dbReference type="ChEBI" id="CHEBI:33019"/>
        <dbReference type="ChEBI" id="CHEBI:61194"/>
        <dbReference type="ChEBI" id="CHEBI:61382"/>
        <dbReference type="EC" id="3.6.1.66"/>
    </reaction>
</comment>
<feature type="binding site" evidence="10">
    <location>
        <position position="184"/>
    </location>
    <ligand>
        <name>substrate</name>
    </ligand>
</feature>
<dbReference type="GO" id="GO:0036222">
    <property type="term" value="F:XTP diphosphatase activity"/>
    <property type="evidence" value="ECO:0007669"/>
    <property type="project" value="UniProtKB-UniRule"/>
</dbReference>
<evidence type="ECO:0000256" key="5">
    <source>
        <dbReference type="ARBA" id="ARBA00022801"/>
    </source>
</evidence>
<gene>
    <name evidence="12" type="primary">yggV</name>
    <name evidence="12" type="ORF">NSMM_400047</name>
</gene>
<evidence type="ECO:0000256" key="8">
    <source>
        <dbReference type="ARBA" id="ARBA00051875"/>
    </source>
</evidence>
<dbReference type="GO" id="GO:0005829">
    <property type="term" value="C:cytosol"/>
    <property type="evidence" value="ECO:0007669"/>
    <property type="project" value="TreeGrafter"/>
</dbReference>
<keyword evidence="6 10" id="KW-0460">Magnesium</keyword>
<name>A0A1G5SGP9_9PROT</name>
<dbReference type="PANTHER" id="PTHR11067:SF9">
    <property type="entry name" value="INOSINE TRIPHOSPHATE PYROPHOSPHATASE"/>
    <property type="match status" value="1"/>
</dbReference>
<dbReference type="InterPro" id="IPR029001">
    <property type="entry name" value="ITPase-like_fam"/>
</dbReference>
<accession>A0A1G5SGP9</accession>
<dbReference type="GO" id="GO:0046872">
    <property type="term" value="F:metal ion binding"/>
    <property type="evidence" value="ECO:0007669"/>
    <property type="project" value="UniProtKB-KW"/>
</dbReference>
<evidence type="ECO:0000256" key="10">
    <source>
        <dbReference type="HAMAP-Rule" id="MF_01405"/>
    </source>
</evidence>
<dbReference type="InterPro" id="IPR020922">
    <property type="entry name" value="dITP/XTP_pyrophosphatase"/>
</dbReference>
<evidence type="ECO:0000256" key="1">
    <source>
        <dbReference type="ARBA" id="ARBA00008023"/>
    </source>
</evidence>
<dbReference type="GO" id="GO:0000166">
    <property type="term" value="F:nucleotide binding"/>
    <property type="evidence" value="ECO:0007669"/>
    <property type="project" value="UniProtKB-KW"/>
</dbReference>
<sequence length="206" mass="22500">MSNLAVHHCFERIVLASGNVGKLAEIQQILSPLGIETIAQSAFMVPEIDEPFDTFLENALLKARHASRLSSLPALADDSGICVNALHGEPGVRSARYAGEPKSDVRNNQILVQALADESDRSAYFYCVLVLVRHAADPQPIIADGCWYGQIIAQPRGVNGFGYDPHFFLPNLGKTSAELSPEQKNQLSHRGQALYKLADLLAEHQN</sequence>
<dbReference type="Gene3D" id="3.90.950.10">
    <property type="match status" value="1"/>
</dbReference>
<comment type="cofactor">
    <cofactor evidence="10">
        <name>Mg(2+)</name>
        <dbReference type="ChEBI" id="CHEBI:18420"/>
    </cofactor>
    <text evidence="10">Binds 1 Mg(2+) ion per subunit.</text>
</comment>
<evidence type="ECO:0000256" key="7">
    <source>
        <dbReference type="ARBA" id="ARBA00023080"/>
    </source>
</evidence>
<dbReference type="GO" id="GO:0017111">
    <property type="term" value="F:ribonucleoside triphosphate phosphatase activity"/>
    <property type="evidence" value="ECO:0007669"/>
    <property type="project" value="InterPro"/>
</dbReference>
<dbReference type="Pfam" id="PF01725">
    <property type="entry name" value="Ham1p_like"/>
    <property type="match status" value="1"/>
</dbReference>
<keyword evidence="4 10" id="KW-0547">Nucleotide-binding</keyword>
<dbReference type="AlphaFoldDB" id="A0A1G5SGP9"/>
<evidence type="ECO:0000313" key="13">
    <source>
        <dbReference type="Proteomes" id="UP000198729"/>
    </source>
</evidence>
<feature type="binding site" evidence="10">
    <location>
        <position position="49"/>
    </location>
    <ligand>
        <name>Mg(2+)</name>
        <dbReference type="ChEBI" id="CHEBI:18420"/>
    </ligand>
</feature>
<feature type="active site" description="Proton acceptor" evidence="10">
    <location>
        <position position="78"/>
    </location>
</feature>
<dbReference type="GO" id="GO:0036220">
    <property type="term" value="F:ITP diphosphatase activity"/>
    <property type="evidence" value="ECO:0007669"/>
    <property type="project" value="UniProtKB-UniRule"/>
</dbReference>
<reference evidence="12 13" key="1">
    <citation type="submission" date="2016-10" db="EMBL/GenBank/DDBJ databases">
        <authorList>
            <person name="de Groot N.N."/>
        </authorList>
    </citation>
    <scope>NUCLEOTIDE SEQUENCE [LARGE SCALE GENOMIC DNA]</scope>
    <source>
        <strain evidence="12">1</strain>
    </source>
</reference>
<dbReference type="GO" id="GO:0035870">
    <property type="term" value="F:dITP diphosphatase activity"/>
    <property type="evidence" value="ECO:0007669"/>
    <property type="project" value="UniProtKB-UniRule"/>
</dbReference>